<evidence type="ECO:0000259" key="4">
    <source>
        <dbReference type="Pfam" id="PF13439"/>
    </source>
</evidence>
<dbReference type="Proteomes" id="UP001500433">
    <property type="component" value="Unassembled WGS sequence"/>
</dbReference>
<keyword evidence="6" id="KW-1185">Reference proteome</keyword>
<proteinExistence type="predicted"/>
<evidence type="ECO:0000313" key="6">
    <source>
        <dbReference type="Proteomes" id="UP001500433"/>
    </source>
</evidence>
<feature type="domain" description="Glycosyl transferase family 1" evidence="3">
    <location>
        <begin position="178"/>
        <end position="344"/>
    </location>
</feature>
<sequence>MTILHVSGVTNWGGGENHLENLYYEIDKSNPEVSQHIFCVKGADFHKRLTKENYSIIAAPLDLKIDPRFIFKLIKTCYSKKIDLIHIHDPTALTLCVIADRIYRKLPLFIYAKKTSFPIKDRKSTLFKYNYKKIQKYICVSKAVELVASKSIADTSKITTIYNGIRFSNKSRKTDFFLKEKFNIPNNKVVIGNIGNHIRAKNLFTFIDVINEIVNIKKNTSFHFVQIGNFTERTQMYLDKIKEYNLEEYITFTGFIDSASNFIPQFDIFLLTSQSEGLPQVINEAFYFKVPVVSTNPGGIPEIIKNEENGFISNINDVKELSKNIITLNSNKTLYNRFTEKSFKQITTFFSSEIMAKKTLEVYKSILKKN</sequence>
<keyword evidence="1" id="KW-0328">Glycosyltransferase</keyword>
<keyword evidence="2" id="KW-0808">Transferase</keyword>
<evidence type="ECO:0000256" key="1">
    <source>
        <dbReference type="ARBA" id="ARBA00022676"/>
    </source>
</evidence>
<name>A0ABP9FGH0_9FLAO</name>
<gene>
    <name evidence="5" type="primary">bshA_2</name>
    <name evidence="5" type="ORF">GCM10023311_22490</name>
</gene>
<evidence type="ECO:0000256" key="2">
    <source>
        <dbReference type="ARBA" id="ARBA00022679"/>
    </source>
</evidence>
<dbReference type="InterPro" id="IPR028098">
    <property type="entry name" value="Glyco_trans_4-like_N"/>
</dbReference>
<dbReference type="RefSeq" id="WP_345274251.1">
    <property type="nucleotide sequence ID" value="NZ_BAABJH010000005.1"/>
</dbReference>
<reference evidence="6" key="1">
    <citation type="journal article" date="2019" name="Int. J. Syst. Evol. Microbiol.">
        <title>The Global Catalogue of Microorganisms (GCM) 10K type strain sequencing project: providing services to taxonomists for standard genome sequencing and annotation.</title>
        <authorList>
            <consortium name="The Broad Institute Genomics Platform"/>
            <consortium name="The Broad Institute Genome Sequencing Center for Infectious Disease"/>
            <person name="Wu L."/>
            <person name="Ma J."/>
        </authorList>
    </citation>
    <scope>NUCLEOTIDE SEQUENCE [LARGE SCALE GENOMIC DNA]</scope>
    <source>
        <strain evidence="6">JCM 18274</strain>
    </source>
</reference>
<accession>A0ABP9FGH0</accession>
<dbReference type="PANTHER" id="PTHR12526:SF629">
    <property type="entry name" value="TEICHURONIC ACID BIOSYNTHESIS GLYCOSYLTRANSFERASE TUAH-RELATED"/>
    <property type="match status" value="1"/>
</dbReference>
<dbReference type="Pfam" id="PF13439">
    <property type="entry name" value="Glyco_transf_4"/>
    <property type="match status" value="1"/>
</dbReference>
<dbReference type="Pfam" id="PF00534">
    <property type="entry name" value="Glycos_transf_1"/>
    <property type="match status" value="1"/>
</dbReference>
<protein>
    <submittedName>
        <fullName evidence="5">N-acetyl-alpha-D-glucosaminyl L-malate synthase BshA</fullName>
    </submittedName>
</protein>
<feature type="domain" description="Glycosyltransferase subfamily 4-like N-terminal" evidence="4">
    <location>
        <begin position="12"/>
        <end position="165"/>
    </location>
</feature>
<dbReference type="Gene3D" id="3.40.50.2000">
    <property type="entry name" value="Glycogen Phosphorylase B"/>
    <property type="match status" value="2"/>
</dbReference>
<evidence type="ECO:0000313" key="5">
    <source>
        <dbReference type="EMBL" id="GAA4897210.1"/>
    </source>
</evidence>
<evidence type="ECO:0000259" key="3">
    <source>
        <dbReference type="Pfam" id="PF00534"/>
    </source>
</evidence>
<dbReference type="SUPFAM" id="SSF53756">
    <property type="entry name" value="UDP-Glycosyltransferase/glycogen phosphorylase"/>
    <property type="match status" value="1"/>
</dbReference>
<dbReference type="PANTHER" id="PTHR12526">
    <property type="entry name" value="GLYCOSYLTRANSFERASE"/>
    <property type="match status" value="1"/>
</dbReference>
<dbReference type="CDD" id="cd03801">
    <property type="entry name" value="GT4_PimA-like"/>
    <property type="match status" value="1"/>
</dbReference>
<comment type="caution">
    <text evidence="5">The sequence shown here is derived from an EMBL/GenBank/DDBJ whole genome shotgun (WGS) entry which is preliminary data.</text>
</comment>
<dbReference type="InterPro" id="IPR001296">
    <property type="entry name" value="Glyco_trans_1"/>
</dbReference>
<dbReference type="EMBL" id="BAABJH010000005">
    <property type="protein sequence ID" value="GAA4897210.1"/>
    <property type="molecule type" value="Genomic_DNA"/>
</dbReference>
<organism evidence="5 6">
    <name type="scientific">Flaviramulus aquimarinus</name>
    <dbReference type="NCBI Taxonomy" id="1170456"/>
    <lineage>
        <taxon>Bacteria</taxon>
        <taxon>Pseudomonadati</taxon>
        <taxon>Bacteroidota</taxon>
        <taxon>Flavobacteriia</taxon>
        <taxon>Flavobacteriales</taxon>
        <taxon>Flavobacteriaceae</taxon>
        <taxon>Flaviramulus</taxon>
    </lineage>
</organism>